<evidence type="ECO:0008006" key="4">
    <source>
        <dbReference type="Google" id="ProtNLM"/>
    </source>
</evidence>
<dbReference type="Proteomes" id="UP000271889">
    <property type="component" value="Unassembled WGS sequence"/>
</dbReference>
<keyword evidence="3" id="KW-1185">Reference proteome</keyword>
<proteinExistence type="predicted"/>
<sequence>FFFVQNDKLSDYLTDTQQLLKDSRKKTDDSRKAATGLSTLRLEGLIKALSDGREKALDEHRIVNETLLEVRNLTEQAKDSREAIGNSMANIAEIRAELAEATEPKREKRAISFDKGPVNIRVGELEAEANRLNDTFGDTRMESQNAVEAASAYANITESLKTAQEKAQWTIDELAKLKNKVDENNEGVKNALNQSSVLIRQISDLQQDTLNGLKREAEDTEKRIERASTAVEGMRRTLEGMRTSLKSPLNESAFDDVEKSADHVNSLLVDSAKVSRIKIN</sequence>
<accession>A0A3P6RSV0</accession>
<evidence type="ECO:0000313" key="2">
    <source>
        <dbReference type="EMBL" id="VDK62507.1"/>
    </source>
</evidence>
<feature type="coiled-coil region" evidence="1">
    <location>
        <begin position="160"/>
        <end position="237"/>
    </location>
</feature>
<dbReference type="EMBL" id="UYRV01016836">
    <property type="protein sequence ID" value="VDK62507.1"/>
    <property type="molecule type" value="Genomic_DNA"/>
</dbReference>
<dbReference type="OrthoDB" id="5853866at2759"/>
<feature type="non-terminal residue" evidence="2">
    <location>
        <position position="1"/>
    </location>
</feature>
<name>A0A3P6RSV0_CYLGO</name>
<evidence type="ECO:0000256" key="1">
    <source>
        <dbReference type="SAM" id="Coils"/>
    </source>
</evidence>
<evidence type="ECO:0000313" key="3">
    <source>
        <dbReference type="Proteomes" id="UP000271889"/>
    </source>
</evidence>
<dbReference type="AlphaFoldDB" id="A0A3P6RSV0"/>
<protein>
    <recommendedName>
        <fullName evidence="4">Laminin domain-containing protein</fullName>
    </recommendedName>
</protein>
<reference evidence="2 3" key="1">
    <citation type="submission" date="2018-11" db="EMBL/GenBank/DDBJ databases">
        <authorList>
            <consortium name="Pathogen Informatics"/>
        </authorList>
    </citation>
    <scope>NUCLEOTIDE SEQUENCE [LARGE SCALE GENOMIC DNA]</scope>
</reference>
<gene>
    <name evidence="2" type="ORF">CGOC_LOCUS5509</name>
</gene>
<keyword evidence="1" id="KW-0175">Coiled coil</keyword>
<organism evidence="2 3">
    <name type="scientific">Cylicostephanus goldi</name>
    <name type="common">Nematode worm</name>
    <dbReference type="NCBI Taxonomy" id="71465"/>
    <lineage>
        <taxon>Eukaryota</taxon>
        <taxon>Metazoa</taxon>
        <taxon>Ecdysozoa</taxon>
        <taxon>Nematoda</taxon>
        <taxon>Chromadorea</taxon>
        <taxon>Rhabditida</taxon>
        <taxon>Rhabditina</taxon>
        <taxon>Rhabditomorpha</taxon>
        <taxon>Strongyloidea</taxon>
        <taxon>Strongylidae</taxon>
        <taxon>Cylicostephanus</taxon>
    </lineage>
</organism>